<evidence type="ECO:0000313" key="3">
    <source>
        <dbReference type="Proteomes" id="UP000183760"/>
    </source>
</evidence>
<gene>
    <name evidence="1" type="ORF">MFU01_82330</name>
    <name evidence="2" type="ORF">SAMN05443572_11957</name>
</gene>
<name>A0A511TG95_MYXFU</name>
<dbReference type="Proteomes" id="UP000321514">
    <property type="component" value="Unassembled WGS sequence"/>
</dbReference>
<protein>
    <submittedName>
        <fullName evidence="2">Repeat-companion domain-containing protein</fullName>
    </submittedName>
</protein>
<accession>A0A511TG95</accession>
<dbReference type="STRING" id="1334629.MFUL124B02_11570"/>
<dbReference type="NCBIfam" id="TIGR02996">
    <property type="entry name" value="rpt_mate_G_obs"/>
    <property type="match status" value="1"/>
</dbReference>
<dbReference type="EMBL" id="BJXR01000076">
    <property type="protein sequence ID" value="GEN13196.1"/>
    <property type="molecule type" value="Genomic_DNA"/>
</dbReference>
<comment type="caution">
    <text evidence="1">The sequence shown here is derived from an EMBL/GenBank/DDBJ whole genome shotgun (WGS) entry which is preliminary data.</text>
</comment>
<dbReference type="Proteomes" id="UP000183760">
    <property type="component" value="Unassembled WGS sequence"/>
</dbReference>
<reference evidence="2 3" key="1">
    <citation type="submission" date="2016-10" db="EMBL/GenBank/DDBJ databases">
        <authorList>
            <person name="Varghese N."/>
            <person name="Submissions S."/>
        </authorList>
    </citation>
    <scope>NUCLEOTIDE SEQUENCE [LARGE SCALE GENOMIC DNA]</scope>
    <source>
        <strain evidence="2 3">DSM 16525</strain>
    </source>
</reference>
<keyword evidence="3" id="KW-1185">Reference proteome</keyword>
<dbReference type="RefSeq" id="WP_074959366.1">
    <property type="nucleotide sequence ID" value="NZ_BJXR01000076.1"/>
</dbReference>
<proteinExistence type="predicted"/>
<reference evidence="1 4" key="2">
    <citation type="submission" date="2019-07" db="EMBL/GenBank/DDBJ databases">
        <title>Whole genome shotgun sequence of Myxococcus fulvus NBRC 100333.</title>
        <authorList>
            <person name="Hosoyama A."/>
            <person name="Uohara A."/>
            <person name="Ohji S."/>
            <person name="Ichikawa N."/>
        </authorList>
    </citation>
    <scope>NUCLEOTIDE SEQUENCE [LARGE SCALE GENOMIC DNA]</scope>
    <source>
        <strain evidence="1 4">NBRC 100333</strain>
    </source>
</reference>
<dbReference type="InterPro" id="IPR014338">
    <property type="entry name" value="CHP02996_rpt-companion-dom"/>
</dbReference>
<evidence type="ECO:0000313" key="4">
    <source>
        <dbReference type="Proteomes" id="UP000321514"/>
    </source>
</evidence>
<dbReference type="AlphaFoldDB" id="A0A511TG95"/>
<dbReference type="EMBL" id="FOIB01000019">
    <property type="protein sequence ID" value="SEU42441.1"/>
    <property type="molecule type" value="Genomic_DNA"/>
</dbReference>
<evidence type="ECO:0000313" key="1">
    <source>
        <dbReference type="EMBL" id="GEN13196.1"/>
    </source>
</evidence>
<evidence type="ECO:0000313" key="2">
    <source>
        <dbReference type="EMBL" id="SEU42441.1"/>
    </source>
</evidence>
<sequence>MNDSQSEFLERALAAFERHEGEDALEQLLSAWRESRSERLAWLIERMSVLLPAWLAPLTGPIDLPLLVEDLLLLANHKYPRVLSTELIDPGKWPADPRLTPVLLALAPMPVAQQGPGRIFDHVCDLLDIVRDPRGLEPLHALRATLPPDTRSTNRLDVTLQRIASQQISPLDTKTSTLCDALEQALTRREEATARSAPLREALLARVTAHPDDDSPRQVLADHLMEQGDPLGELITLQCMPQRDEARVTRLLEVHGNRWAAPLGPCVVHQLVRLERAFPVAVTVAMSPSWRLLPPPGPFWSTVREIDWSGSGYGAQAEWLAHPNLGQVTVLRQVNVRIARRLGEHPLPVRRLELTGPLAHEAPDVFMGLAALPRLSWVEVQEAEPQDVLLCASSPLARRLERFKASSLREWSLTVAPTAGVPIEATLEHESHCAALAEALRAAAGFGVHALRLHSRRRLGARHRSLLEAATARYTRVEWDLPRGFW</sequence>
<organism evidence="1 4">
    <name type="scientific">Myxococcus fulvus</name>
    <dbReference type="NCBI Taxonomy" id="33"/>
    <lineage>
        <taxon>Bacteria</taxon>
        <taxon>Pseudomonadati</taxon>
        <taxon>Myxococcota</taxon>
        <taxon>Myxococcia</taxon>
        <taxon>Myxococcales</taxon>
        <taxon>Cystobacterineae</taxon>
        <taxon>Myxococcaceae</taxon>
        <taxon>Myxococcus</taxon>
    </lineage>
</organism>
<dbReference type="OrthoDB" id="5491064at2"/>